<dbReference type="SUPFAM" id="SSF47162">
    <property type="entry name" value="Apolipoprotein"/>
    <property type="match status" value="1"/>
</dbReference>
<feature type="transmembrane region" description="Helical" evidence="2">
    <location>
        <begin position="162"/>
        <end position="188"/>
    </location>
</feature>
<feature type="compositionally biased region" description="Basic and acidic residues" evidence="1">
    <location>
        <begin position="263"/>
        <end position="296"/>
    </location>
</feature>
<organism evidence="3">
    <name type="scientific">Amphora coffeiformis</name>
    <dbReference type="NCBI Taxonomy" id="265554"/>
    <lineage>
        <taxon>Eukaryota</taxon>
        <taxon>Sar</taxon>
        <taxon>Stramenopiles</taxon>
        <taxon>Ochrophyta</taxon>
        <taxon>Bacillariophyta</taxon>
        <taxon>Bacillariophyceae</taxon>
        <taxon>Bacillariophycidae</taxon>
        <taxon>Thalassiophysales</taxon>
        <taxon>Catenulaceae</taxon>
        <taxon>Amphora</taxon>
    </lineage>
</organism>
<feature type="compositionally biased region" description="Acidic residues" evidence="1">
    <location>
        <begin position="68"/>
        <end position="77"/>
    </location>
</feature>
<feature type="region of interest" description="Disordered" evidence="1">
    <location>
        <begin position="263"/>
        <end position="311"/>
    </location>
</feature>
<name>A0A7S3LG71_9STRA</name>
<feature type="compositionally biased region" description="Polar residues" evidence="1">
    <location>
        <begin position="57"/>
        <end position="67"/>
    </location>
</feature>
<feature type="compositionally biased region" description="Acidic residues" evidence="1">
    <location>
        <begin position="34"/>
        <end position="45"/>
    </location>
</feature>
<evidence type="ECO:0000256" key="1">
    <source>
        <dbReference type="SAM" id="MobiDB-lite"/>
    </source>
</evidence>
<reference evidence="3" key="1">
    <citation type="submission" date="2021-01" db="EMBL/GenBank/DDBJ databases">
        <authorList>
            <person name="Corre E."/>
            <person name="Pelletier E."/>
            <person name="Niang G."/>
            <person name="Scheremetjew M."/>
            <person name="Finn R."/>
            <person name="Kale V."/>
            <person name="Holt S."/>
            <person name="Cochrane G."/>
            <person name="Meng A."/>
            <person name="Brown T."/>
            <person name="Cohen L."/>
        </authorList>
    </citation>
    <scope>NUCLEOTIDE SEQUENCE</scope>
    <source>
        <strain evidence="3">CCMP127</strain>
    </source>
</reference>
<dbReference type="AlphaFoldDB" id="A0A7S3LG71"/>
<feature type="compositionally biased region" description="Low complexity" evidence="1">
    <location>
        <begin position="138"/>
        <end position="157"/>
    </location>
</feature>
<evidence type="ECO:0000256" key="2">
    <source>
        <dbReference type="SAM" id="Phobius"/>
    </source>
</evidence>
<evidence type="ECO:0000313" key="3">
    <source>
        <dbReference type="EMBL" id="CAE0418589.1"/>
    </source>
</evidence>
<gene>
    <name evidence="3" type="ORF">ACOF00016_LOCUS15459</name>
</gene>
<keyword evidence="2" id="KW-1133">Transmembrane helix</keyword>
<keyword evidence="2" id="KW-0472">Membrane</keyword>
<feature type="region of interest" description="Disordered" evidence="1">
    <location>
        <begin position="93"/>
        <end position="157"/>
    </location>
</feature>
<protein>
    <submittedName>
        <fullName evidence="3">Uncharacterized protein</fullName>
    </submittedName>
</protein>
<proteinExistence type="predicted"/>
<sequence>MLTGSMETVPSSYLQEDDSGVLLDHEDDFGFIGEEDVDGGNEDFEELKSTRKARATVSRNGSVVSQNQEEEEDDDELASTGILIIGPSRTLNLQPRAPPVPIENHSLSPRLSLPDSGSLPTDLHSLHLDSVRTPSFNSSTSSVGNEEHSSSSSRNKTSQRVYGVHTLIMAGLLVVLGLSLCFCMVLLLERHSWVQSNQKLEDQMNRMQSDWVNLATKWQKDQEASMATSRSIKASLQAQVEEQRRKIEEIYQEQREYWEKREQEKAEKERQEKEKRAQKENVKRLKEQQRREDAARKTIPPSSKPQQKFSKKKSFFNDSNYAKGFEEVWSDTEEAILKWSDETHHKVRNLLNGLGTKVWKATDGLLNQVEYTFEHVRVKITQAWSNFYTIMHQPKEGFMEKAAPVVTTFLFATAAAALTEGTNRFVRYMQDDEE</sequence>
<keyword evidence="2" id="KW-0812">Transmembrane</keyword>
<dbReference type="EMBL" id="HBIM01020634">
    <property type="protein sequence ID" value="CAE0418589.1"/>
    <property type="molecule type" value="Transcribed_RNA"/>
</dbReference>
<feature type="region of interest" description="Disordered" evidence="1">
    <location>
        <begin position="34"/>
        <end position="77"/>
    </location>
</feature>
<accession>A0A7S3LG71</accession>